<evidence type="ECO:0000313" key="2">
    <source>
        <dbReference type="EMBL" id="KKP67618.1"/>
    </source>
</evidence>
<dbReference type="PANTHER" id="PTHR11803:SF39">
    <property type="entry name" value="2-IMINOBUTANOATE_2-IMINOPROPANOATE DEAMINASE"/>
    <property type="match status" value="1"/>
</dbReference>
<organism evidence="2 3">
    <name type="scientific">Candidatus Roizmanbacteria bacterium GW2011_GWC2_35_12</name>
    <dbReference type="NCBI Taxonomy" id="1618485"/>
    <lineage>
        <taxon>Bacteria</taxon>
        <taxon>Candidatus Roizmaniibacteriota</taxon>
    </lineage>
</organism>
<comment type="similarity">
    <text evidence="1">Belongs to the RutC family.</text>
</comment>
<dbReference type="InterPro" id="IPR019897">
    <property type="entry name" value="RidA_CS"/>
</dbReference>
<evidence type="ECO:0000313" key="3">
    <source>
        <dbReference type="Proteomes" id="UP000034127"/>
    </source>
</evidence>
<dbReference type="NCBIfam" id="TIGR00004">
    <property type="entry name" value="Rid family detoxifying hydrolase"/>
    <property type="match status" value="1"/>
</dbReference>
<evidence type="ECO:0000256" key="1">
    <source>
        <dbReference type="ARBA" id="ARBA00010552"/>
    </source>
</evidence>
<accession>A0A0G0BDU2</accession>
<reference evidence="2 3" key="1">
    <citation type="journal article" date="2015" name="Nature">
        <title>rRNA introns, odd ribosomes, and small enigmatic genomes across a large radiation of phyla.</title>
        <authorList>
            <person name="Brown C.T."/>
            <person name="Hug L.A."/>
            <person name="Thomas B.C."/>
            <person name="Sharon I."/>
            <person name="Castelle C.J."/>
            <person name="Singh A."/>
            <person name="Wilkins M.J."/>
            <person name="Williams K.H."/>
            <person name="Banfield J.F."/>
        </authorList>
    </citation>
    <scope>NUCLEOTIDE SEQUENCE [LARGE SCALE GENOMIC DNA]</scope>
</reference>
<sequence length="124" mass="13490">MNITKDVVPKALGPYSQTVKANGLIFCAGQIGIDPSTYEVVEGIENQTHRVLKNLQLVLEESGLGLDKIVKATLYLANMTDLAKVNKIYSTYFTKNKPARATVGVRSLPKGVLLEIDAIAIDSR</sequence>
<dbReference type="InterPro" id="IPR006056">
    <property type="entry name" value="RidA"/>
</dbReference>
<dbReference type="FunFam" id="3.30.1330.40:FF:000001">
    <property type="entry name" value="L-PSP family endoribonuclease"/>
    <property type="match status" value="1"/>
</dbReference>
<dbReference type="SUPFAM" id="SSF55298">
    <property type="entry name" value="YjgF-like"/>
    <property type="match status" value="1"/>
</dbReference>
<dbReference type="GO" id="GO:0005829">
    <property type="term" value="C:cytosol"/>
    <property type="evidence" value="ECO:0007669"/>
    <property type="project" value="TreeGrafter"/>
</dbReference>
<dbReference type="InterPro" id="IPR035959">
    <property type="entry name" value="RutC-like_sf"/>
</dbReference>
<dbReference type="Gene3D" id="3.30.1330.40">
    <property type="entry name" value="RutC-like"/>
    <property type="match status" value="1"/>
</dbReference>
<dbReference type="Pfam" id="PF01042">
    <property type="entry name" value="Ribonuc_L-PSP"/>
    <property type="match status" value="1"/>
</dbReference>
<proteinExistence type="inferred from homology"/>
<gene>
    <name evidence="2" type="ORF">UR63_C0011G0021</name>
</gene>
<dbReference type="InterPro" id="IPR006175">
    <property type="entry name" value="YjgF/YER057c/UK114"/>
</dbReference>
<dbReference type="EMBL" id="LBPX01000011">
    <property type="protein sequence ID" value="KKP67618.1"/>
    <property type="molecule type" value="Genomic_DNA"/>
</dbReference>
<dbReference type="GO" id="GO:0019239">
    <property type="term" value="F:deaminase activity"/>
    <property type="evidence" value="ECO:0007669"/>
    <property type="project" value="TreeGrafter"/>
</dbReference>
<dbReference type="PROSITE" id="PS01094">
    <property type="entry name" value="UPF0076"/>
    <property type="match status" value="1"/>
</dbReference>
<dbReference type="Proteomes" id="UP000034127">
    <property type="component" value="Unassembled WGS sequence"/>
</dbReference>
<dbReference type="CDD" id="cd00448">
    <property type="entry name" value="YjgF_YER057c_UK114_family"/>
    <property type="match status" value="1"/>
</dbReference>
<dbReference type="PANTHER" id="PTHR11803">
    <property type="entry name" value="2-IMINOBUTANOATE/2-IMINOPROPANOATE DEAMINASE RIDA"/>
    <property type="match status" value="1"/>
</dbReference>
<name>A0A0G0BDU2_9BACT</name>
<comment type="caution">
    <text evidence="2">The sequence shown here is derived from an EMBL/GenBank/DDBJ whole genome shotgun (WGS) entry which is preliminary data.</text>
</comment>
<dbReference type="AlphaFoldDB" id="A0A0G0BDU2"/>
<protein>
    <submittedName>
        <fullName evidence="2">RutC family protein YabJ</fullName>
    </submittedName>
</protein>